<name>A0A7S3FSH1_9SPIT</name>
<organism evidence="2">
    <name type="scientific">Strombidium rassoulzadegani</name>
    <dbReference type="NCBI Taxonomy" id="1082188"/>
    <lineage>
        <taxon>Eukaryota</taxon>
        <taxon>Sar</taxon>
        <taxon>Alveolata</taxon>
        <taxon>Ciliophora</taxon>
        <taxon>Intramacronucleata</taxon>
        <taxon>Spirotrichea</taxon>
        <taxon>Oligotrichia</taxon>
        <taxon>Strombidiidae</taxon>
        <taxon>Strombidium</taxon>
    </lineage>
</organism>
<dbReference type="InterPro" id="IPR036282">
    <property type="entry name" value="Glutathione-S-Trfase_C_sf"/>
</dbReference>
<feature type="domain" description="Glutathione S-transferase C-terminal" evidence="1">
    <location>
        <begin position="24"/>
        <end position="87"/>
    </location>
</feature>
<dbReference type="EMBL" id="HBIA01001454">
    <property type="protein sequence ID" value="CAE0228987.1"/>
    <property type="molecule type" value="Transcribed_RNA"/>
</dbReference>
<evidence type="ECO:0000259" key="1">
    <source>
        <dbReference type="Pfam" id="PF14497"/>
    </source>
</evidence>
<evidence type="ECO:0000313" key="2">
    <source>
        <dbReference type="EMBL" id="CAE0228987.1"/>
    </source>
</evidence>
<dbReference type="InterPro" id="IPR004046">
    <property type="entry name" value="GST_C"/>
</dbReference>
<proteinExistence type="predicted"/>
<dbReference type="Gene3D" id="1.20.1050.10">
    <property type="match status" value="1"/>
</dbReference>
<gene>
    <name evidence="2" type="ORF">SRAS04492_LOCUS771</name>
</gene>
<sequence>MDVYHGEKSAEFFWNDFVPKFYPKLMTSLEQEDKVKAMTEVIDSEFKVYLDTLHKLLNEKADKKFLTSDSVTIYDICLGGAMTNMFLNPKNPFIQLWQAHYDKNASDLVKKYTDDFKTEFADYLSTRFEADK</sequence>
<reference evidence="2" key="1">
    <citation type="submission" date="2021-01" db="EMBL/GenBank/DDBJ databases">
        <authorList>
            <person name="Corre E."/>
            <person name="Pelletier E."/>
            <person name="Niang G."/>
            <person name="Scheremetjew M."/>
            <person name="Finn R."/>
            <person name="Kale V."/>
            <person name="Holt S."/>
            <person name="Cochrane G."/>
            <person name="Meng A."/>
            <person name="Brown T."/>
            <person name="Cohen L."/>
        </authorList>
    </citation>
    <scope>NUCLEOTIDE SEQUENCE</scope>
    <source>
        <strain evidence="2">Ras09</strain>
    </source>
</reference>
<dbReference type="SUPFAM" id="SSF47616">
    <property type="entry name" value="GST C-terminal domain-like"/>
    <property type="match status" value="1"/>
</dbReference>
<dbReference type="AlphaFoldDB" id="A0A7S3FSH1"/>
<dbReference type="Pfam" id="PF14497">
    <property type="entry name" value="GST_C_3"/>
    <property type="match status" value="1"/>
</dbReference>
<protein>
    <recommendedName>
        <fullName evidence="1">Glutathione S-transferase C-terminal domain-containing protein</fullName>
    </recommendedName>
</protein>
<accession>A0A7S3FSH1</accession>